<keyword evidence="4" id="KW-0012">Acyltransferase</keyword>
<dbReference type="PROSITE" id="PS00101">
    <property type="entry name" value="HEXAPEP_TRANSFERASES"/>
    <property type="match status" value="1"/>
</dbReference>
<dbReference type="CDD" id="cd04647">
    <property type="entry name" value="LbH_MAT_like"/>
    <property type="match status" value="1"/>
</dbReference>
<dbReference type="PANTHER" id="PTHR43300">
    <property type="entry name" value="ACETYLTRANSFERASE"/>
    <property type="match status" value="1"/>
</dbReference>
<comment type="similarity">
    <text evidence="1">Belongs to the transferase hexapeptide repeat family.</text>
</comment>
<evidence type="ECO:0000256" key="3">
    <source>
        <dbReference type="ARBA" id="ARBA00022737"/>
    </source>
</evidence>
<accession>A0A1G5FM20</accession>
<keyword evidence="3" id="KW-0677">Repeat</keyword>
<dbReference type="InterPro" id="IPR011004">
    <property type="entry name" value="Trimer_LpxA-like_sf"/>
</dbReference>
<dbReference type="InterPro" id="IPR018357">
    <property type="entry name" value="Hexapep_transf_CS"/>
</dbReference>
<evidence type="ECO:0000256" key="4">
    <source>
        <dbReference type="ARBA" id="ARBA00023315"/>
    </source>
</evidence>
<evidence type="ECO:0000313" key="5">
    <source>
        <dbReference type="EMBL" id="SCY39618.1"/>
    </source>
</evidence>
<evidence type="ECO:0000256" key="2">
    <source>
        <dbReference type="ARBA" id="ARBA00022679"/>
    </source>
</evidence>
<dbReference type="OrthoDB" id="9814490at2"/>
<sequence length="190" mass="20418">MGYLSREILEKMGFAELGANVQISDKASVYNPGKIKLGSHVRIDDFCIISAGEGGIEFGNYVHIACYVSLIGAELIRVGDYVGISSKSAVYSSSDDYSGNFLVGPTIPDQFKNVDNRPVIFETYSLIGAGTVVLPGVTVAEGTAVGALSLVTKNLDAWGIYIGSPIKFIKPRSKAMMDFVPDLLAQENRR</sequence>
<dbReference type="InterPro" id="IPR050179">
    <property type="entry name" value="Trans_hexapeptide_repeat"/>
</dbReference>
<dbReference type="Gene3D" id="2.160.10.10">
    <property type="entry name" value="Hexapeptide repeat proteins"/>
    <property type="match status" value="1"/>
</dbReference>
<gene>
    <name evidence="5" type="ORF">SAMN02927903_01318</name>
</gene>
<dbReference type="PANTHER" id="PTHR43300:SF12">
    <property type="entry name" value="CHLORAMPHENICOL ACETYLTRANSFERASE"/>
    <property type="match status" value="1"/>
</dbReference>
<dbReference type="GO" id="GO:0016746">
    <property type="term" value="F:acyltransferase activity"/>
    <property type="evidence" value="ECO:0007669"/>
    <property type="project" value="UniProtKB-KW"/>
</dbReference>
<proteinExistence type="inferred from homology"/>
<organism evidence="5 6">
    <name type="scientific">Flavobacterium caeni</name>
    <dbReference type="NCBI Taxonomy" id="490189"/>
    <lineage>
        <taxon>Bacteria</taxon>
        <taxon>Pseudomonadati</taxon>
        <taxon>Bacteroidota</taxon>
        <taxon>Flavobacteriia</taxon>
        <taxon>Flavobacteriales</taxon>
        <taxon>Flavobacteriaceae</taxon>
        <taxon>Flavobacterium</taxon>
    </lineage>
</organism>
<keyword evidence="2 5" id="KW-0808">Transferase</keyword>
<protein>
    <submittedName>
        <fullName evidence="5">Galactoside O-acetyltransferase</fullName>
    </submittedName>
</protein>
<dbReference type="RefSeq" id="WP_091141505.1">
    <property type="nucleotide sequence ID" value="NZ_FMVF01000005.1"/>
</dbReference>
<reference evidence="5 6" key="1">
    <citation type="submission" date="2016-10" db="EMBL/GenBank/DDBJ databases">
        <authorList>
            <person name="de Groot N.N."/>
        </authorList>
    </citation>
    <scope>NUCLEOTIDE SEQUENCE [LARGE SCALE GENOMIC DNA]</scope>
    <source>
        <strain evidence="5 6">CGMCC 1.7031</strain>
    </source>
</reference>
<keyword evidence="6" id="KW-1185">Reference proteome</keyword>
<dbReference type="SUPFAM" id="SSF51161">
    <property type="entry name" value="Trimeric LpxA-like enzymes"/>
    <property type="match status" value="1"/>
</dbReference>
<dbReference type="AlphaFoldDB" id="A0A1G5FM20"/>
<name>A0A1G5FM20_9FLAO</name>
<evidence type="ECO:0000313" key="6">
    <source>
        <dbReference type="Proteomes" id="UP000199354"/>
    </source>
</evidence>
<dbReference type="STRING" id="490189.SAMN02927903_01318"/>
<evidence type="ECO:0000256" key="1">
    <source>
        <dbReference type="ARBA" id="ARBA00007274"/>
    </source>
</evidence>
<dbReference type="EMBL" id="FMVF01000005">
    <property type="protein sequence ID" value="SCY39618.1"/>
    <property type="molecule type" value="Genomic_DNA"/>
</dbReference>
<dbReference type="Proteomes" id="UP000199354">
    <property type="component" value="Unassembled WGS sequence"/>
</dbReference>